<dbReference type="InterPro" id="IPR027124">
    <property type="entry name" value="Swc5/CFDP1/2"/>
</dbReference>
<dbReference type="PANTHER" id="PTHR23227:SF85">
    <property type="entry name" value="CRANIOFACIAL DEVELOPMENT PROTEIN 2"/>
    <property type="match status" value="1"/>
</dbReference>
<sequence length="352" mass="40557">MTNTEMKTAPSSRRPLDGTGVLRIPGLKNKKSFKIGTWNVRTLYEAGKLRNLLLEIQRMDIQITGVCETRWSDATTFHSEDYAVYTSGTRDRSHKNGVAIIISKSLGNSVRNFVPFSDRVMLLQLAIKPVNINIVQVYAPTTDHDDGELEMFYQHISTSKLKATKKDEITLIIGDWNAKVGRETRENVSGKYGLGVCNARGNRRTVLSGRRIYLITNTWYKLPYRRLYTWTLPQHTQENVVRNQIDYILINRRFRNCIKPTKTYPGADVHSDHNLLCSKLNIRLKKNSKPIKRSRMQQEILKEPEILKNLSQEVNGNMHTIVTPSENKSVEDNWQDIKVSLRNENIDEMIKP</sequence>
<reference evidence="3" key="1">
    <citation type="submission" date="2025-08" db="UniProtKB">
        <authorList>
            <consortium name="RefSeq"/>
        </authorList>
    </citation>
    <scope>IDENTIFICATION</scope>
    <source>
        <tissue evidence="3">Gonads</tissue>
    </source>
</reference>
<dbReference type="Proteomes" id="UP000504635">
    <property type="component" value="Unplaced"/>
</dbReference>
<dbReference type="InterPro" id="IPR036691">
    <property type="entry name" value="Endo/exonu/phosph_ase_sf"/>
</dbReference>
<gene>
    <name evidence="3" type="primary">LOC115876145</name>
</gene>
<keyword evidence="2" id="KW-1185">Reference proteome</keyword>
<dbReference type="RefSeq" id="XP_030747690.1">
    <property type="nucleotide sequence ID" value="XM_030891830.1"/>
</dbReference>
<dbReference type="InParanoid" id="A0A6J2X9Q5"/>
<dbReference type="Gene3D" id="3.60.10.10">
    <property type="entry name" value="Endonuclease/exonuclease/phosphatase"/>
    <property type="match status" value="1"/>
</dbReference>
<evidence type="ECO:0000313" key="3">
    <source>
        <dbReference type="RefSeq" id="XP_030747690.1"/>
    </source>
</evidence>
<protein>
    <submittedName>
        <fullName evidence="3">Craniofacial development protein 2-like</fullName>
    </submittedName>
</protein>
<proteinExistence type="predicted"/>
<dbReference type="OrthoDB" id="6769313at2759"/>
<evidence type="ECO:0000313" key="2">
    <source>
        <dbReference type="Proteomes" id="UP000504635"/>
    </source>
</evidence>
<organism evidence="2 3">
    <name type="scientific">Sitophilus oryzae</name>
    <name type="common">Rice weevil</name>
    <name type="synonym">Curculio oryzae</name>
    <dbReference type="NCBI Taxonomy" id="7048"/>
    <lineage>
        <taxon>Eukaryota</taxon>
        <taxon>Metazoa</taxon>
        <taxon>Ecdysozoa</taxon>
        <taxon>Arthropoda</taxon>
        <taxon>Hexapoda</taxon>
        <taxon>Insecta</taxon>
        <taxon>Pterygota</taxon>
        <taxon>Neoptera</taxon>
        <taxon>Endopterygota</taxon>
        <taxon>Coleoptera</taxon>
        <taxon>Polyphaga</taxon>
        <taxon>Cucujiformia</taxon>
        <taxon>Curculionidae</taxon>
        <taxon>Dryophthorinae</taxon>
        <taxon>Sitophilus</taxon>
    </lineage>
</organism>
<dbReference type="SUPFAM" id="SSF56219">
    <property type="entry name" value="DNase I-like"/>
    <property type="match status" value="1"/>
</dbReference>
<dbReference type="CDD" id="cd09076">
    <property type="entry name" value="L1-EN"/>
    <property type="match status" value="1"/>
</dbReference>
<name>A0A6J2X9Q5_SITOR</name>
<dbReference type="GeneID" id="115876145"/>
<evidence type="ECO:0000259" key="1">
    <source>
        <dbReference type="Pfam" id="PF03372"/>
    </source>
</evidence>
<dbReference type="AlphaFoldDB" id="A0A6J2X9Q5"/>
<feature type="domain" description="Endonuclease/exonuclease/phosphatase" evidence="1">
    <location>
        <begin position="36"/>
        <end position="255"/>
    </location>
</feature>
<dbReference type="InterPro" id="IPR005135">
    <property type="entry name" value="Endo/exonuclease/phosphatase"/>
</dbReference>
<dbReference type="KEGG" id="soy:115876145"/>
<dbReference type="GO" id="GO:0003824">
    <property type="term" value="F:catalytic activity"/>
    <property type="evidence" value="ECO:0007669"/>
    <property type="project" value="InterPro"/>
</dbReference>
<dbReference type="Pfam" id="PF03372">
    <property type="entry name" value="Exo_endo_phos"/>
    <property type="match status" value="1"/>
</dbReference>
<accession>A0A6J2X9Q5</accession>
<dbReference type="PANTHER" id="PTHR23227">
    <property type="entry name" value="BUCENTAUR RELATED"/>
    <property type="match status" value="1"/>
</dbReference>